<comment type="caution">
    <text evidence="2">The sequence shown here is derived from an EMBL/GenBank/DDBJ whole genome shotgun (WGS) entry which is preliminary data.</text>
</comment>
<dbReference type="Proteomes" id="UP000439113">
    <property type="component" value="Unassembled WGS sequence"/>
</dbReference>
<organism evidence="2 3">
    <name type="scientific">Rhodoblastus acidophilus</name>
    <name type="common">Rhodopseudomonas acidophila</name>
    <dbReference type="NCBI Taxonomy" id="1074"/>
    <lineage>
        <taxon>Bacteria</taxon>
        <taxon>Pseudomonadati</taxon>
        <taxon>Pseudomonadota</taxon>
        <taxon>Alphaproteobacteria</taxon>
        <taxon>Hyphomicrobiales</taxon>
        <taxon>Rhodoblastaceae</taxon>
        <taxon>Rhodoblastus</taxon>
    </lineage>
</organism>
<dbReference type="AlphaFoldDB" id="A0A6N8DRT4"/>
<feature type="region of interest" description="Disordered" evidence="1">
    <location>
        <begin position="49"/>
        <end position="68"/>
    </location>
</feature>
<proteinExistence type="predicted"/>
<gene>
    <name evidence="2" type="ORF">GJ654_20355</name>
</gene>
<dbReference type="EMBL" id="WNKS01000036">
    <property type="protein sequence ID" value="MTV33332.1"/>
    <property type="molecule type" value="Genomic_DNA"/>
</dbReference>
<reference evidence="2 3" key="1">
    <citation type="submission" date="2019-11" db="EMBL/GenBank/DDBJ databases">
        <title>Whole-genome sequence of a Rhodoblastus acidophilus DSM 142.</title>
        <authorList>
            <person name="Kyndt J.A."/>
            <person name="Meyer T.E."/>
        </authorList>
    </citation>
    <scope>NUCLEOTIDE SEQUENCE [LARGE SCALE GENOMIC DNA]</scope>
    <source>
        <strain evidence="2 3">DSM 142</strain>
    </source>
</reference>
<evidence type="ECO:0000313" key="2">
    <source>
        <dbReference type="EMBL" id="MTV33332.1"/>
    </source>
</evidence>
<evidence type="ECO:0000256" key="1">
    <source>
        <dbReference type="SAM" id="MobiDB-lite"/>
    </source>
</evidence>
<protein>
    <submittedName>
        <fullName evidence="2">Uncharacterized protein</fullName>
    </submittedName>
</protein>
<sequence>MTDSDLLGDLVWRVVQLKLSLGSDAYREAVYRAAMAVARVALAEAEERARAPGSNVVAFRPRGKDESQ</sequence>
<dbReference type="RefSeq" id="WP_155448010.1">
    <property type="nucleotide sequence ID" value="NZ_JAOQNR010000030.1"/>
</dbReference>
<name>A0A6N8DRT4_RHOAC</name>
<accession>A0A6N8DRT4</accession>
<evidence type="ECO:0000313" key="3">
    <source>
        <dbReference type="Proteomes" id="UP000439113"/>
    </source>
</evidence>